<dbReference type="AlphaFoldDB" id="A0A433V8F0"/>
<keyword evidence="1" id="KW-0812">Transmembrane</keyword>
<keyword evidence="3" id="KW-1185">Reference proteome</keyword>
<accession>A0A433V8F0</accession>
<organism evidence="2 3">
    <name type="scientific">Dulcicalothrix desertica PCC 7102</name>
    <dbReference type="NCBI Taxonomy" id="232991"/>
    <lineage>
        <taxon>Bacteria</taxon>
        <taxon>Bacillati</taxon>
        <taxon>Cyanobacteriota</taxon>
        <taxon>Cyanophyceae</taxon>
        <taxon>Nostocales</taxon>
        <taxon>Calotrichaceae</taxon>
        <taxon>Dulcicalothrix</taxon>
    </lineage>
</organism>
<dbReference type="OrthoDB" id="252197at2"/>
<gene>
    <name evidence="2" type="ORF">DSM106972_058490</name>
</gene>
<name>A0A433V8F0_9CYAN</name>
<dbReference type="NCBIfam" id="TIGR02122">
    <property type="entry name" value="TRAP_TAXI"/>
    <property type="match status" value="1"/>
</dbReference>
<sequence>MKRRVLRVGGFGIGLIIILGLGWYLNQPRCLRIAAGREGGDAHNFALLMRTFLPIYSDNKVCVTVVGSSVGAKGEKETDGTQENLDMLEKKQADIVAAQADILIMRNLPSLAPVNSPAWTPSPQRQLTQAQLVSELFPDMYQLVVRNDSDIKSVSDLAKNKRVAMPPREGGQIESFAFLMQYYGLIIEGQQLVQLVELKNNIKNALCNQKEIDAVFYVRAVDNDNIRQILTECGRLVPIDQAAAMTLKNPYLKEAEIPEGAYRGGSNPIPSSSADNKQKLTTVSTPRLLLAHKDANQEKIRIVTKILYDYRQEFIKAMPLLANMSPPDNMKSGIGLPIHPGAQAYYDREKPSWLERYSESLGFIITLASIGLSGFLWVTQRFEQIRKNKADDYIREVNSLMDAEDCIQAVVEYLDAEQSNNTQQLKNFKDLIIDKAAKILIEKRIAELASQKNLISNESLISFGKTLRKVINGIEKLPVNVSGEILNDIPHKATVIVDNWQIEPTDIWQKILRVTSADELRKTEKNKFNQKDLDEVLQKCITTANKRQVLQLSDSTKFLQSEILEIRRDMNAIFKRAVNALIEERISQESFQSFRVIWQVAADGIK</sequence>
<keyword evidence="1" id="KW-1133">Transmembrane helix</keyword>
<dbReference type="InterPro" id="IPR011852">
    <property type="entry name" value="TRAP_TAXI"/>
</dbReference>
<evidence type="ECO:0000313" key="2">
    <source>
        <dbReference type="EMBL" id="RUT02371.1"/>
    </source>
</evidence>
<proteinExistence type="predicted"/>
<evidence type="ECO:0008006" key="4">
    <source>
        <dbReference type="Google" id="ProtNLM"/>
    </source>
</evidence>
<dbReference type="Gene3D" id="3.40.190.10">
    <property type="entry name" value="Periplasmic binding protein-like II"/>
    <property type="match status" value="2"/>
</dbReference>
<evidence type="ECO:0000256" key="1">
    <source>
        <dbReference type="SAM" id="Phobius"/>
    </source>
</evidence>
<dbReference type="EMBL" id="RSCL01000016">
    <property type="protein sequence ID" value="RUT02371.1"/>
    <property type="molecule type" value="Genomic_DNA"/>
</dbReference>
<dbReference type="RefSeq" id="WP_127084104.1">
    <property type="nucleotide sequence ID" value="NZ_RSCL01000016.1"/>
</dbReference>
<protein>
    <recommendedName>
        <fullName evidence="4">TRAP ABC transporter</fullName>
    </recommendedName>
</protein>
<feature type="transmembrane region" description="Helical" evidence="1">
    <location>
        <begin position="5"/>
        <end position="25"/>
    </location>
</feature>
<keyword evidence="1" id="KW-0472">Membrane</keyword>
<comment type="caution">
    <text evidence="2">The sequence shown here is derived from an EMBL/GenBank/DDBJ whole genome shotgun (WGS) entry which is preliminary data.</text>
</comment>
<reference evidence="2" key="1">
    <citation type="submission" date="2018-12" db="EMBL/GenBank/DDBJ databases">
        <authorList>
            <person name="Will S."/>
            <person name="Neumann-Schaal M."/>
            <person name="Henke P."/>
        </authorList>
    </citation>
    <scope>NUCLEOTIDE SEQUENCE</scope>
    <source>
        <strain evidence="2">PCC 7102</strain>
    </source>
</reference>
<dbReference type="Pfam" id="PF16868">
    <property type="entry name" value="NMT1_3"/>
    <property type="match status" value="1"/>
</dbReference>
<dbReference type="Proteomes" id="UP000271624">
    <property type="component" value="Unassembled WGS sequence"/>
</dbReference>
<evidence type="ECO:0000313" key="3">
    <source>
        <dbReference type="Proteomes" id="UP000271624"/>
    </source>
</evidence>
<dbReference type="PANTHER" id="PTHR42941:SF1">
    <property type="entry name" value="SLL1037 PROTEIN"/>
    <property type="match status" value="1"/>
</dbReference>
<dbReference type="SUPFAM" id="SSF53850">
    <property type="entry name" value="Periplasmic binding protein-like II"/>
    <property type="match status" value="1"/>
</dbReference>
<dbReference type="PANTHER" id="PTHR42941">
    <property type="entry name" value="SLL1037 PROTEIN"/>
    <property type="match status" value="1"/>
</dbReference>
<reference evidence="2" key="2">
    <citation type="journal article" date="2019" name="Genome Biol. Evol.">
        <title>Day and night: Metabolic profiles and evolutionary relationships of six axenic non-marine cyanobacteria.</title>
        <authorList>
            <person name="Will S.E."/>
            <person name="Henke P."/>
            <person name="Boedeker C."/>
            <person name="Huang S."/>
            <person name="Brinkmann H."/>
            <person name="Rohde M."/>
            <person name="Jarek M."/>
            <person name="Friedl T."/>
            <person name="Seufert S."/>
            <person name="Schumacher M."/>
            <person name="Overmann J."/>
            <person name="Neumann-Schaal M."/>
            <person name="Petersen J."/>
        </authorList>
    </citation>
    <scope>NUCLEOTIDE SEQUENCE [LARGE SCALE GENOMIC DNA]</scope>
    <source>
        <strain evidence="2">PCC 7102</strain>
    </source>
</reference>